<sequence length="156" mass="16941">LDIYFPQICPAMVPLVVYIHGGAWRTGDKADFSYIAEGLIGVAGHRLAVAVINYTLSTRLVGSIRHPGHLNEVIKAVKFLVTDQDYPGRSIVDSRRVFLVGHSAGAHMSALMALAPQPAFQYLGNIRGVVGVGGIYNIPKLLKSNPDYSDFIDMAF</sequence>
<name>A0A2G5BB39_COERN</name>
<dbReference type="PANTHER" id="PTHR48081">
    <property type="entry name" value="AB HYDROLASE SUPERFAMILY PROTEIN C4A8.06C"/>
    <property type="match status" value="1"/>
</dbReference>
<dbReference type="PANTHER" id="PTHR48081:SF33">
    <property type="entry name" value="KYNURENINE FORMAMIDASE"/>
    <property type="match status" value="1"/>
</dbReference>
<feature type="non-terminal residue" evidence="3">
    <location>
        <position position="156"/>
    </location>
</feature>
<gene>
    <name evidence="3" type="ORF">COEREDRAFT_33078</name>
</gene>
<feature type="non-terminal residue" evidence="3">
    <location>
        <position position="1"/>
    </location>
</feature>
<organism evidence="3 4">
    <name type="scientific">Coemansia reversa (strain ATCC 12441 / NRRL 1564)</name>
    <dbReference type="NCBI Taxonomy" id="763665"/>
    <lineage>
        <taxon>Eukaryota</taxon>
        <taxon>Fungi</taxon>
        <taxon>Fungi incertae sedis</taxon>
        <taxon>Zoopagomycota</taxon>
        <taxon>Kickxellomycotina</taxon>
        <taxon>Kickxellomycetes</taxon>
        <taxon>Kickxellales</taxon>
        <taxon>Kickxellaceae</taxon>
        <taxon>Coemansia</taxon>
    </lineage>
</organism>
<keyword evidence="1 3" id="KW-0378">Hydrolase</keyword>
<keyword evidence="4" id="KW-1185">Reference proteome</keyword>
<dbReference type="Gene3D" id="3.40.50.1820">
    <property type="entry name" value="alpha/beta hydrolase"/>
    <property type="match status" value="1"/>
</dbReference>
<reference evidence="3 4" key="1">
    <citation type="journal article" date="2015" name="Genome Biol. Evol.">
        <title>Phylogenomic analyses indicate that early fungi evolved digesting cell walls of algal ancestors of land plants.</title>
        <authorList>
            <person name="Chang Y."/>
            <person name="Wang S."/>
            <person name="Sekimoto S."/>
            <person name="Aerts A.L."/>
            <person name="Choi C."/>
            <person name="Clum A."/>
            <person name="LaButti K.M."/>
            <person name="Lindquist E.A."/>
            <person name="Yee Ngan C."/>
            <person name="Ohm R.A."/>
            <person name="Salamov A.A."/>
            <person name="Grigoriev I.V."/>
            <person name="Spatafora J.W."/>
            <person name="Berbee M.L."/>
        </authorList>
    </citation>
    <scope>NUCLEOTIDE SEQUENCE [LARGE SCALE GENOMIC DNA]</scope>
    <source>
        <strain evidence="3 4">NRRL 1564</strain>
    </source>
</reference>
<dbReference type="Pfam" id="PF20434">
    <property type="entry name" value="BD-FAE"/>
    <property type="match status" value="1"/>
</dbReference>
<dbReference type="STRING" id="763665.A0A2G5BB39"/>
<dbReference type="SUPFAM" id="SSF53474">
    <property type="entry name" value="alpha/beta-Hydrolases"/>
    <property type="match status" value="1"/>
</dbReference>
<dbReference type="Proteomes" id="UP000242474">
    <property type="component" value="Unassembled WGS sequence"/>
</dbReference>
<evidence type="ECO:0000313" key="4">
    <source>
        <dbReference type="Proteomes" id="UP000242474"/>
    </source>
</evidence>
<dbReference type="InterPro" id="IPR050300">
    <property type="entry name" value="GDXG_lipolytic_enzyme"/>
</dbReference>
<dbReference type="InterPro" id="IPR029058">
    <property type="entry name" value="AB_hydrolase_fold"/>
</dbReference>
<dbReference type="AlphaFoldDB" id="A0A2G5BB39"/>
<evidence type="ECO:0000256" key="1">
    <source>
        <dbReference type="ARBA" id="ARBA00022801"/>
    </source>
</evidence>
<dbReference type="InterPro" id="IPR049492">
    <property type="entry name" value="BD-FAE-like_dom"/>
</dbReference>
<accession>A0A2G5BB39</accession>
<evidence type="ECO:0000259" key="2">
    <source>
        <dbReference type="Pfam" id="PF20434"/>
    </source>
</evidence>
<protein>
    <submittedName>
        <fullName evidence="3">Alpha/beta-hydrolase</fullName>
    </submittedName>
</protein>
<feature type="domain" description="BD-FAE-like" evidence="2">
    <location>
        <begin position="1"/>
        <end position="116"/>
    </location>
</feature>
<proteinExistence type="predicted"/>
<dbReference type="GO" id="GO:0016787">
    <property type="term" value="F:hydrolase activity"/>
    <property type="evidence" value="ECO:0007669"/>
    <property type="project" value="UniProtKB-KW"/>
</dbReference>
<evidence type="ECO:0000313" key="3">
    <source>
        <dbReference type="EMBL" id="PIA16228.1"/>
    </source>
</evidence>
<dbReference type="OrthoDB" id="6495301at2759"/>
<dbReference type="EMBL" id="KZ303501">
    <property type="protein sequence ID" value="PIA16228.1"/>
    <property type="molecule type" value="Genomic_DNA"/>
</dbReference>